<evidence type="ECO:0000313" key="2">
    <source>
        <dbReference type="Proteomes" id="UP000191691"/>
    </source>
</evidence>
<dbReference type="AlphaFoldDB" id="A0A1V6U4J9"/>
<dbReference type="EMBL" id="MOOB01000909">
    <property type="protein sequence ID" value="OQE33210.1"/>
    <property type="molecule type" value="Genomic_DNA"/>
</dbReference>
<keyword evidence="2" id="KW-1185">Reference proteome</keyword>
<evidence type="ECO:0000313" key="1">
    <source>
        <dbReference type="EMBL" id="OQE33210.1"/>
    </source>
</evidence>
<comment type="caution">
    <text evidence="1">The sequence shown here is derived from an EMBL/GenBank/DDBJ whole genome shotgun (WGS) entry which is preliminary data.</text>
</comment>
<feature type="non-terminal residue" evidence="1">
    <location>
        <position position="1"/>
    </location>
</feature>
<reference evidence="2" key="1">
    <citation type="journal article" date="2017" name="Nat. Microbiol.">
        <title>Global analysis of biosynthetic gene clusters reveals vast potential of secondary metabolite production in Penicillium species.</title>
        <authorList>
            <person name="Nielsen J.C."/>
            <person name="Grijseels S."/>
            <person name="Prigent S."/>
            <person name="Ji B."/>
            <person name="Dainat J."/>
            <person name="Nielsen K.F."/>
            <person name="Frisvad J.C."/>
            <person name="Workman M."/>
            <person name="Nielsen J."/>
        </authorList>
    </citation>
    <scope>NUCLEOTIDE SEQUENCE [LARGE SCALE GENOMIC DNA]</scope>
    <source>
        <strain evidence="2">IBT 13039</strain>
    </source>
</reference>
<proteinExistence type="predicted"/>
<dbReference type="Proteomes" id="UP000191691">
    <property type="component" value="Unassembled WGS sequence"/>
</dbReference>
<name>A0A1V6U4J9_PENNA</name>
<accession>A0A1V6U4J9</accession>
<gene>
    <name evidence="1" type="ORF">PENNAL_c0909G09630</name>
</gene>
<feature type="non-terminal residue" evidence="1">
    <location>
        <position position="62"/>
    </location>
</feature>
<protein>
    <submittedName>
        <fullName evidence="1">Uncharacterized protein</fullName>
    </submittedName>
</protein>
<organism evidence="1 2">
    <name type="scientific">Penicillium nalgiovense</name>
    <dbReference type="NCBI Taxonomy" id="60175"/>
    <lineage>
        <taxon>Eukaryota</taxon>
        <taxon>Fungi</taxon>
        <taxon>Dikarya</taxon>
        <taxon>Ascomycota</taxon>
        <taxon>Pezizomycotina</taxon>
        <taxon>Eurotiomycetes</taxon>
        <taxon>Eurotiomycetidae</taxon>
        <taxon>Eurotiales</taxon>
        <taxon>Aspergillaceae</taxon>
        <taxon>Penicillium</taxon>
    </lineage>
</organism>
<sequence>GVRYCGDQFFDCLVNVVGVTKGTIGPRLRSEYFQPLILIGLPLVRGRPRGRFGALDVEFGQD</sequence>